<keyword evidence="3" id="KW-1185">Reference proteome</keyword>
<dbReference type="AlphaFoldDB" id="A0A5E6MH06"/>
<feature type="domain" description="PD-(D/E)XK endonuclease-like" evidence="1">
    <location>
        <begin position="65"/>
        <end position="221"/>
    </location>
</feature>
<dbReference type="EMBL" id="CABFUZ020000249">
    <property type="protein sequence ID" value="VVM08393.1"/>
    <property type="molecule type" value="Genomic_DNA"/>
</dbReference>
<gene>
    <name evidence="2" type="ORF">MAMC_02103</name>
</gene>
<comment type="caution">
    <text evidence="2">The sequence shown here is derived from an EMBL/GenBank/DDBJ whole genome shotgun (WGS) entry which is preliminary data.</text>
</comment>
<dbReference type="InterPro" id="IPR038726">
    <property type="entry name" value="PDDEXK_AddAB-type"/>
</dbReference>
<dbReference type="InterPro" id="IPR011604">
    <property type="entry name" value="PDDEXK-like_dom_sf"/>
</dbReference>
<dbReference type="OrthoDB" id="9757917at2"/>
<sequence length="276" mass="31109">MPPPITASLLYDLIQCPHRPWMDLFGDPAKRDPESAFVRLLWEKGTLFENEVRSRLTLPPLDLSGYSDAERERRTLEAMERGSHLLYSGRLSWGDLLGEPDLLRREGSGYVAGDIKSGSGEEGAEDEARPKKQYAVQLALYTDLLERLGKSTGEKRAFVWDVRGREVPYDLAAPMGPNNPTTHWDLYREALAQARRIAARSEANLPAYGAVCKLCHWHTACLEELVQKEDLTLLPELGRSKRDLLIQELPTIGDLARCDLHRFLVGKKTLFPGLNC</sequence>
<evidence type="ECO:0000313" key="3">
    <source>
        <dbReference type="Proteomes" id="UP000381693"/>
    </source>
</evidence>
<dbReference type="Pfam" id="PF12705">
    <property type="entry name" value="PDDEXK_1"/>
    <property type="match status" value="1"/>
</dbReference>
<dbReference type="Proteomes" id="UP000381693">
    <property type="component" value="Unassembled WGS sequence"/>
</dbReference>
<protein>
    <recommendedName>
        <fullName evidence="1">PD-(D/E)XK endonuclease-like domain-containing protein</fullName>
    </recommendedName>
</protein>
<reference evidence="2" key="1">
    <citation type="submission" date="2019-09" db="EMBL/GenBank/DDBJ databases">
        <authorList>
            <person name="Cremers G."/>
        </authorList>
    </citation>
    <scope>NUCLEOTIDE SEQUENCE [LARGE SCALE GENOMIC DNA]</scope>
    <source>
        <strain evidence="2">3B</strain>
    </source>
</reference>
<dbReference type="RefSeq" id="WP_142525983.1">
    <property type="nucleotide sequence ID" value="NZ_CABFUZ020000249.1"/>
</dbReference>
<evidence type="ECO:0000259" key="1">
    <source>
        <dbReference type="Pfam" id="PF12705"/>
    </source>
</evidence>
<dbReference type="Gene3D" id="3.90.320.10">
    <property type="match status" value="1"/>
</dbReference>
<proteinExistence type="predicted"/>
<organism evidence="2 3">
    <name type="scientific">Methylacidimicrobium cyclopophantes</name>
    <dbReference type="NCBI Taxonomy" id="1041766"/>
    <lineage>
        <taxon>Bacteria</taxon>
        <taxon>Pseudomonadati</taxon>
        <taxon>Verrucomicrobiota</taxon>
        <taxon>Methylacidimicrobium</taxon>
    </lineage>
</organism>
<accession>A0A5E6MH06</accession>
<evidence type="ECO:0000313" key="2">
    <source>
        <dbReference type="EMBL" id="VVM08393.1"/>
    </source>
</evidence>
<name>A0A5E6MH06_9BACT</name>